<protein>
    <submittedName>
        <fullName evidence="2">Uncharacterized protein</fullName>
    </submittedName>
</protein>
<dbReference type="RefSeq" id="WP_323707360.1">
    <property type="nucleotide sequence ID" value="NZ_CP104774.1"/>
</dbReference>
<keyword evidence="1" id="KW-0812">Transmembrane</keyword>
<organism evidence="2 3">
    <name type="scientific">Pediococcus inopinatus</name>
    <dbReference type="NCBI Taxonomy" id="114090"/>
    <lineage>
        <taxon>Bacteria</taxon>
        <taxon>Bacillati</taxon>
        <taxon>Bacillota</taxon>
        <taxon>Bacilli</taxon>
        <taxon>Lactobacillales</taxon>
        <taxon>Lactobacillaceae</taxon>
        <taxon>Pediococcus</taxon>
    </lineage>
</organism>
<keyword evidence="1" id="KW-1133">Transmembrane helix</keyword>
<keyword evidence="3" id="KW-1185">Reference proteome</keyword>
<keyword evidence="1" id="KW-0472">Membrane</keyword>
<evidence type="ECO:0000256" key="1">
    <source>
        <dbReference type="SAM" id="Phobius"/>
    </source>
</evidence>
<reference evidence="3" key="1">
    <citation type="submission" date="2024-06" db="EMBL/GenBank/DDBJ databases">
        <authorList>
            <person name="Chang H.C."/>
            <person name="Mun S.Y."/>
        </authorList>
    </citation>
    <scope>NUCLEOTIDE SEQUENCE [LARGE SCALE GENOMIC DNA]</scope>
    <source>
        <strain evidence="3">KT1</strain>
    </source>
</reference>
<dbReference type="Proteomes" id="UP001302696">
    <property type="component" value="Chromosome"/>
</dbReference>
<proteinExistence type="predicted"/>
<gene>
    <name evidence="2" type="ORF">N6G96_07155</name>
</gene>
<feature type="transmembrane region" description="Helical" evidence="1">
    <location>
        <begin position="51"/>
        <end position="70"/>
    </location>
</feature>
<evidence type="ECO:0000313" key="2">
    <source>
        <dbReference type="EMBL" id="WPC21067.1"/>
    </source>
</evidence>
<sequence length="111" mass="12880">MALQINGNYGINRGIRARTKILFLNVRDVVAFGICMLPSIQFGGSFPHSQIVQMLAFYSVNFYFSFYMVHHPFTNPGKNMFELIWASLAKRRTIFKSIDRYQIRKGGQRHS</sequence>
<accession>A0ABZ0Q2A3</accession>
<name>A0ABZ0Q2A3_9LACO</name>
<feature type="transmembrane region" description="Helical" evidence="1">
    <location>
        <begin position="21"/>
        <end position="39"/>
    </location>
</feature>
<dbReference type="EMBL" id="CP104778">
    <property type="protein sequence ID" value="WPC21067.1"/>
    <property type="molecule type" value="Genomic_DNA"/>
</dbReference>
<evidence type="ECO:0000313" key="3">
    <source>
        <dbReference type="Proteomes" id="UP001302696"/>
    </source>
</evidence>